<dbReference type="Proteomes" id="UP000242519">
    <property type="component" value="Unassembled WGS sequence"/>
</dbReference>
<dbReference type="EMBL" id="MZNU01000210">
    <property type="protein sequence ID" value="OWP02795.1"/>
    <property type="molecule type" value="Genomic_DNA"/>
</dbReference>
<proteinExistence type="predicted"/>
<feature type="signal peptide" evidence="1">
    <location>
        <begin position="1"/>
        <end position="19"/>
    </location>
</feature>
<feature type="chain" id="PRO_5012962477" evidence="1">
    <location>
        <begin position="20"/>
        <end position="199"/>
    </location>
</feature>
<dbReference type="STRING" id="503106.A0A218Z6C0"/>
<name>A0A218Z6C0_9HELO</name>
<accession>A0A218Z6C0</accession>
<dbReference type="AlphaFoldDB" id="A0A218Z6C0"/>
<comment type="caution">
    <text evidence="2">The sequence shown here is derived from an EMBL/GenBank/DDBJ whole genome shotgun (WGS) entry which is preliminary data.</text>
</comment>
<evidence type="ECO:0000313" key="3">
    <source>
        <dbReference type="Proteomes" id="UP000242519"/>
    </source>
</evidence>
<sequence length="199" mass="22218">MHFSLLTGLALALATGISAQDPYYRKQSKPFNLVISSSERGINNTYLYACLEGTDIHALCFTRTEMPEFTRFTLNYTDVDNPVPGYGNVGLITWKESNQNTSMSLGLETHPLSNVAIPLFRPGDRGFTHFGFDYFDMMFAGGFQHDSVSPALKKFLPYYRWQVCVTDAGLELTTLAWVVGHGRADNPTCIPIVVSRVFV</sequence>
<gene>
    <name evidence="2" type="ORF">B2J93_9069</name>
</gene>
<keyword evidence="1" id="KW-0732">Signal</keyword>
<dbReference type="OrthoDB" id="3515453at2759"/>
<keyword evidence="3" id="KW-1185">Reference proteome</keyword>
<protein>
    <submittedName>
        <fullName evidence="2">Uncharacterized protein</fullName>
    </submittedName>
</protein>
<reference evidence="2 3" key="1">
    <citation type="submission" date="2017-04" db="EMBL/GenBank/DDBJ databases">
        <title>Draft genome sequence of Marssonina coronaria NL1: causal agent of apple blotch.</title>
        <authorList>
            <person name="Cheng Q."/>
        </authorList>
    </citation>
    <scope>NUCLEOTIDE SEQUENCE [LARGE SCALE GENOMIC DNA]</scope>
    <source>
        <strain evidence="2 3">NL1</strain>
    </source>
</reference>
<evidence type="ECO:0000313" key="2">
    <source>
        <dbReference type="EMBL" id="OWP02795.1"/>
    </source>
</evidence>
<evidence type="ECO:0000256" key="1">
    <source>
        <dbReference type="SAM" id="SignalP"/>
    </source>
</evidence>
<dbReference type="InParanoid" id="A0A218Z6C0"/>
<organism evidence="2 3">
    <name type="scientific">Diplocarpon coronariae</name>
    <dbReference type="NCBI Taxonomy" id="2795749"/>
    <lineage>
        <taxon>Eukaryota</taxon>
        <taxon>Fungi</taxon>
        <taxon>Dikarya</taxon>
        <taxon>Ascomycota</taxon>
        <taxon>Pezizomycotina</taxon>
        <taxon>Leotiomycetes</taxon>
        <taxon>Helotiales</taxon>
        <taxon>Drepanopezizaceae</taxon>
        <taxon>Diplocarpon</taxon>
    </lineage>
</organism>